<evidence type="ECO:0000256" key="7">
    <source>
        <dbReference type="SAM" id="Phobius"/>
    </source>
</evidence>
<evidence type="ECO:0000259" key="8">
    <source>
        <dbReference type="Pfam" id="PF01694"/>
    </source>
</evidence>
<reference evidence="9" key="1">
    <citation type="submission" date="2021-04" db="EMBL/GenBank/DDBJ databases">
        <authorList>
            <person name="Rodrigo-Torres L."/>
            <person name="Arahal R. D."/>
            <person name="Lucena T."/>
        </authorList>
    </citation>
    <scope>NUCLEOTIDE SEQUENCE</scope>
    <source>
        <strain evidence="9">AS29M-1</strain>
    </source>
</reference>
<evidence type="ECO:0000313" key="9">
    <source>
        <dbReference type="EMBL" id="CAG5083763.1"/>
    </source>
</evidence>
<proteinExistence type="inferred from homology"/>
<dbReference type="Pfam" id="PF01694">
    <property type="entry name" value="Rhomboid"/>
    <property type="match status" value="1"/>
</dbReference>
<protein>
    <submittedName>
        <fullName evidence="9">Rhomboid protease GlpG</fullName>
        <ecNumber evidence="9">3.4.21.105</ecNumber>
    </submittedName>
</protein>
<dbReference type="InterPro" id="IPR022764">
    <property type="entry name" value="Peptidase_S54_rhomboid_dom"/>
</dbReference>
<feature type="transmembrane region" description="Helical" evidence="7">
    <location>
        <begin position="364"/>
        <end position="390"/>
    </location>
</feature>
<feature type="transmembrane region" description="Helical" evidence="7">
    <location>
        <begin position="49"/>
        <end position="69"/>
    </location>
</feature>
<feature type="transmembrane region" description="Helical" evidence="7">
    <location>
        <begin position="263"/>
        <end position="281"/>
    </location>
</feature>
<dbReference type="PANTHER" id="PTHR43731:SF14">
    <property type="entry name" value="PRESENILIN-ASSOCIATED RHOMBOID-LIKE PROTEIN, MITOCHONDRIAL"/>
    <property type="match status" value="1"/>
</dbReference>
<feature type="transmembrane region" description="Helical" evidence="7">
    <location>
        <begin position="456"/>
        <end position="476"/>
    </location>
</feature>
<feature type="domain" description="Peptidase S54 rhomboid" evidence="8">
    <location>
        <begin position="361"/>
        <end position="497"/>
    </location>
</feature>
<evidence type="ECO:0000256" key="2">
    <source>
        <dbReference type="ARBA" id="ARBA00009045"/>
    </source>
</evidence>
<dbReference type="GO" id="GO:0016020">
    <property type="term" value="C:membrane"/>
    <property type="evidence" value="ECO:0007669"/>
    <property type="project" value="UniProtKB-SubCell"/>
</dbReference>
<feature type="transmembrane region" description="Helical" evidence="7">
    <location>
        <begin position="402"/>
        <end position="422"/>
    </location>
</feature>
<evidence type="ECO:0000313" key="10">
    <source>
        <dbReference type="Proteomes" id="UP000683507"/>
    </source>
</evidence>
<evidence type="ECO:0000256" key="5">
    <source>
        <dbReference type="ARBA" id="ARBA00022989"/>
    </source>
</evidence>
<evidence type="ECO:0000256" key="3">
    <source>
        <dbReference type="ARBA" id="ARBA00022692"/>
    </source>
</evidence>
<accession>A0A916NBR8</accession>
<dbReference type="EMBL" id="OU015584">
    <property type="protein sequence ID" value="CAG5083763.1"/>
    <property type="molecule type" value="Genomic_DNA"/>
</dbReference>
<dbReference type="AlphaFoldDB" id="A0A916NBR8"/>
<organism evidence="9 10">
    <name type="scientific">Parvicella tangerina</name>
    <dbReference type="NCBI Taxonomy" id="2829795"/>
    <lineage>
        <taxon>Bacteria</taxon>
        <taxon>Pseudomonadati</taxon>
        <taxon>Bacteroidota</taxon>
        <taxon>Flavobacteriia</taxon>
        <taxon>Flavobacteriales</taxon>
        <taxon>Parvicellaceae</taxon>
        <taxon>Parvicella</taxon>
    </lineage>
</organism>
<feature type="transmembrane region" description="Helical" evidence="7">
    <location>
        <begin position="428"/>
        <end position="449"/>
    </location>
</feature>
<feature type="transmembrane region" description="Helical" evidence="7">
    <location>
        <begin position="81"/>
        <end position="104"/>
    </location>
</feature>
<keyword evidence="9" id="KW-0645">Protease</keyword>
<dbReference type="InterPro" id="IPR050925">
    <property type="entry name" value="Rhomboid_protease_S54"/>
</dbReference>
<keyword evidence="3 7" id="KW-0812">Transmembrane</keyword>
<sequence>MSQSSFWNKKLFFFKPVLLTTLVLGALYSLIYYSIFIIGENNWFKEQLWYFWFPGTLPIIPMAFIAWKYSKAYTFSNSRFGAIDIFFVTTAFAGLFTGLSANLIHNLSMTQQTVHSPSEIINSDADYLQLNEIKVIPIYFRHTSYSTSFKRYGPDDIIVKVYLAAPIATRNDTSFFYFKSYRKNIGNPSNHQVELATGLLQNSAEADFKAITELNGQWTYRNRNTWAQEDLVKLIHKNDPYKNHTVIMLEDVKTSKAFSSSSLIWPFIPLIGQFIFFLVAFSKKTEFHTKIADKINENPFHIGEKELQNYQKSLSNGKITIGYASLCLIIFLSMILLGADPMNIGNDYTNLWSLGRKTTEKGQYWQFFTYAFVHANLIHIFMNTLVILLLGVMLESVLKWRLTLLLLIVGMIGSGMVSYYMNYDIGNASVGASGAGMALGGAVLGLYLHKELRSELTAILIVSLIFTVPTLLFGFSILVDNWAHIGGVMVGIVFGAVAGIWLKSKPING</sequence>
<gene>
    <name evidence="9" type="primary">glpG_2</name>
    <name evidence="9" type="ORF">CRYO30217_02282</name>
</gene>
<keyword evidence="6 7" id="KW-0472">Membrane</keyword>
<keyword evidence="10" id="KW-1185">Reference proteome</keyword>
<dbReference type="SUPFAM" id="SSF144091">
    <property type="entry name" value="Rhomboid-like"/>
    <property type="match status" value="1"/>
</dbReference>
<name>A0A916NBR8_9FLAO</name>
<dbReference type="EC" id="3.4.21.105" evidence="9"/>
<evidence type="ECO:0000256" key="1">
    <source>
        <dbReference type="ARBA" id="ARBA00004141"/>
    </source>
</evidence>
<dbReference type="Proteomes" id="UP000683507">
    <property type="component" value="Chromosome"/>
</dbReference>
<dbReference type="GO" id="GO:0004252">
    <property type="term" value="F:serine-type endopeptidase activity"/>
    <property type="evidence" value="ECO:0007669"/>
    <property type="project" value="InterPro"/>
</dbReference>
<dbReference type="KEGG" id="ptan:CRYO30217_02282"/>
<feature type="transmembrane region" description="Helical" evidence="7">
    <location>
        <begin position="482"/>
        <end position="502"/>
    </location>
</feature>
<dbReference type="InterPro" id="IPR035952">
    <property type="entry name" value="Rhomboid-like_sf"/>
</dbReference>
<evidence type="ECO:0000256" key="6">
    <source>
        <dbReference type="ARBA" id="ARBA00023136"/>
    </source>
</evidence>
<comment type="subcellular location">
    <subcellularLocation>
        <location evidence="1">Membrane</location>
        <topology evidence="1">Multi-pass membrane protein</topology>
    </subcellularLocation>
</comment>
<dbReference type="RefSeq" id="WP_258542513.1">
    <property type="nucleotide sequence ID" value="NZ_OU015584.1"/>
</dbReference>
<keyword evidence="4 9" id="KW-0378">Hydrolase</keyword>
<feature type="transmembrane region" description="Helical" evidence="7">
    <location>
        <begin position="321"/>
        <end position="344"/>
    </location>
</feature>
<comment type="similarity">
    <text evidence="2">Belongs to the peptidase S54 family.</text>
</comment>
<evidence type="ECO:0000256" key="4">
    <source>
        <dbReference type="ARBA" id="ARBA00022801"/>
    </source>
</evidence>
<keyword evidence="5 7" id="KW-1133">Transmembrane helix</keyword>
<dbReference type="Gene3D" id="1.20.1540.10">
    <property type="entry name" value="Rhomboid-like"/>
    <property type="match status" value="1"/>
</dbReference>
<dbReference type="PANTHER" id="PTHR43731">
    <property type="entry name" value="RHOMBOID PROTEASE"/>
    <property type="match status" value="1"/>
</dbReference>
<dbReference type="GO" id="GO:0006508">
    <property type="term" value="P:proteolysis"/>
    <property type="evidence" value="ECO:0007669"/>
    <property type="project" value="UniProtKB-KW"/>
</dbReference>
<feature type="transmembrane region" description="Helical" evidence="7">
    <location>
        <begin position="12"/>
        <end position="37"/>
    </location>
</feature>